<evidence type="ECO:0000256" key="2">
    <source>
        <dbReference type="ARBA" id="ARBA00022827"/>
    </source>
</evidence>
<reference evidence="5" key="1">
    <citation type="submission" date="2021-12" db="EMBL/GenBank/DDBJ databases">
        <title>Convergent genome expansion in fungi linked to evolution of root-endophyte symbiosis.</title>
        <authorList>
            <consortium name="DOE Joint Genome Institute"/>
            <person name="Ke Y.-H."/>
            <person name="Bonito G."/>
            <person name="Liao H.-L."/>
            <person name="Looney B."/>
            <person name="Rojas-Flechas A."/>
            <person name="Nash J."/>
            <person name="Hameed K."/>
            <person name="Schadt C."/>
            <person name="Martin F."/>
            <person name="Crous P.W."/>
            <person name="Miettinen O."/>
            <person name="Magnuson J.K."/>
            <person name="Labbe J."/>
            <person name="Jacobson D."/>
            <person name="Doktycz M.J."/>
            <person name="Veneault-Fourrey C."/>
            <person name="Kuo A."/>
            <person name="Mondo S."/>
            <person name="Calhoun S."/>
            <person name="Riley R."/>
            <person name="Ohm R."/>
            <person name="LaButti K."/>
            <person name="Andreopoulos B."/>
            <person name="Pangilinan J."/>
            <person name="Nolan M."/>
            <person name="Tritt A."/>
            <person name="Clum A."/>
            <person name="Lipzen A."/>
            <person name="Daum C."/>
            <person name="Barry K."/>
            <person name="Grigoriev I.V."/>
            <person name="Vilgalys R."/>
        </authorList>
    </citation>
    <scope>NUCLEOTIDE SEQUENCE</scope>
    <source>
        <strain evidence="5">PMI_201</strain>
    </source>
</reference>
<protein>
    <submittedName>
        <fullName evidence="5">Cyclohexanone monooxygenase</fullName>
    </submittedName>
</protein>
<dbReference type="GeneID" id="70244907"/>
<dbReference type="PANTHER" id="PTHR43098">
    <property type="entry name" value="L-ORNITHINE N(5)-MONOOXYGENASE-RELATED"/>
    <property type="match status" value="1"/>
</dbReference>
<dbReference type="Proteomes" id="UP001201262">
    <property type="component" value="Unassembled WGS sequence"/>
</dbReference>
<dbReference type="PANTHER" id="PTHR43098:SF5">
    <property type="entry name" value="DUAL-FUNCTIONAL MONOOXYGENASE_METHYLTRANSFERASE PSOF"/>
    <property type="match status" value="1"/>
</dbReference>
<dbReference type="GO" id="GO:0004497">
    <property type="term" value="F:monooxygenase activity"/>
    <property type="evidence" value="ECO:0007669"/>
    <property type="project" value="UniProtKB-KW"/>
</dbReference>
<dbReference type="InterPro" id="IPR036188">
    <property type="entry name" value="FAD/NAD-bd_sf"/>
</dbReference>
<organism evidence="5 6">
    <name type="scientific">Talaromyces proteolyticus</name>
    <dbReference type="NCBI Taxonomy" id="1131652"/>
    <lineage>
        <taxon>Eukaryota</taxon>
        <taxon>Fungi</taxon>
        <taxon>Dikarya</taxon>
        <taxon>Ascomycota</taxon>
        <taxon>Pezizomycotina</taxon>
        <taxon>Eurotiomycetes</taxon>
        <taxon>Eurotiomycetidae</taxon>
        <taxon>Eurotiales</taxon>
        <taxon>Trichocomaceae</taxon>
        <taxon>Talaromyces</taxon>
        <taxon>Talaromyces sect. Bacilispori</taxon>
    </lineage>
</organism>
<dbReference type="InterPro" id="IPR050775">
    <property type="entry name" value="FAD-binding_Monooxygenases"/>
</dbReference>
<evidence type="ECO:0000313" key="6">
    <source>
        <dbReference type="Proteomes" id="UP001201262"/>
    </source>
</evidence>
<dbReference type="Gene3D" id="3.50.50.60">
    <property type="entry name" value="FAD/NAD(P)-binding domain"/>
    <property type="match status" value="2"/>
</dbReference>
<gene>
    <name evidence="5" type="ORF">BGW36DRAFT_365116</name>
</gene>
<evidence type="ECO:0000256" key="3">
    <source>
        <dbReference type="ARBA" id="ARBA00022857"/>
    </source>
</evidence>
<evidence type="ECO:0000313" key="5">
    <source>
        <dbReference type="EMBL" id="KAH8689344.1"/>
    </source>
</evidence>
<sequence>MAIEKIYDALVVGTGFAGIYQLYRLVKLGLSVKVIDKAGGPGGTWYWNRYPGALSDTWSFAYRYSWDLEDLKTYKWSNHYVHGPEVLAYLEHVIDRHDLRKYIQFNTEFLGAKYDEDLSIWTVETTQGHLKARYLITALGLLNNENWPSIPKKDEFKGYAFHTANIPQNYSFKGKKVGVIGCGSTGIQVITALAPEVEHLTCFQRRPQYSVPAVNIPATKEYRDNINDNYEKIWDQVRGSFIAMGFKESTISALSVSDEDRDRIYQRAWERGNGLHFMFGTFCDITTNEAANKTAADFIRNKIDQIVKDPKKAEKLKPTDMFARRPLCDSGYYESFNQDNVDLVDLKSAPFDKFTPDGIKTIDGVEHKLDVVICATGFNAVDGSYANLNIRGRRGKTLKEHWEADPSTYLGCAVSGFPNLFLLLGPKSVFANIPPAIESQVEFLSGVIARAEELRKTDASGRKVVLETTEASEAKWRELCEKAAVSSLFTKTDSWIFGANVVGKKKSILFYWGGLGTFRNIIKEEIESNYKGFYPFLQ</sequence>
<dbReference type="AlphaFoldDB" id="A0AAD4KDN9"/>
<keyword evidence="4" id="KW-0560">Oxidoreductase</keyword>
<keyword evidence="3" id="KW-0521">NADP</keyword>
<dbReference type="SUPFAM" id="SSF51905">
    <property type="entry name" value="FAD/NAD(P)-binding domain"/>
    <property type="match status" value="2"/>
</dbReference>
<name>A0AAD4KDN9_9EURO</name>
<keyword evidence="5" id="KW-0503">Monooxygenase</keyword>
<dbReference type="EMBL" id="JAJTJA010000015">
    <property type="protein sequence ID" value="KAH8689344.1"/>
    <property type="molecule type" value="Genomic_DNA"/>
</dbReference>
<keyword evidence="6" id="KW-1185">Reference proteome</keyword>
<comment type="caution">
    <text evidence="5">The sequence shown here is derived from an EMBL/GenBank/DDBJ whole genome shotgun (WGS) entry which is preliminary data.</text>
</comment>
<evidence type="ECO:0000256" key="4">
    <source>
        <dbReference type="ARBA" id="ARBA00023002"/>
    </source>
</evidence>
<proteinExistence type="predicted"/>
<keyword evidence="2" id="KW-0274">FAD</keyword>
<evidence type="ECO:0000256" key="1">
    <source>
        <dbReference type="ARBA" id="ARBA00022630"/>
    </source>
</evidence>
<accession>A0AAD4KDN9</accession>
<keyword evidence="1" id="KW-0285">Flavoprotein</keyword>
<dbReference type="Pfam" id="PF13738">
    <property type="entry name" value="Pyr_redox_3"/>
    <property type="match status" value="1"/>
</dbReference>
<dbReference type="RefSeq" id="XP_046065698.1">
    <property type="nucleotide sequence ID" value="XM_046214620.1"/>
</dbReference>